<dbReference type="EMBL" id="CP045798">
    <property type="protein sequence ID" value="QNB48230.1"/>
    <property type="molecule type" value="Genomic_DNA"/>
</dbReference>
<proteinExistence type="inferred from homology"/>
<dbReference type="RefSeq" id="WP_034423724.1">
    <property type="nucleotide sequence ID" value="NZ_CP045798.1"/>
</dbReference>
<dbReference type="PANTHER" id="PTHR30536">
    <property type="entry name" value="ALTRONATE/GALACTARATE DEHYDRATASE"/>
    <property type="match status" value="1"/>
</dbReference>
<name>A0A7G6E826_THEFR</name>
<dbReference type="InterPro" id="IPR007392">
    <property type="entry name" value="GD_AH_second"/>
</dbReference>
<keyword evidence="6" id="KW-1185">Reference proteome</keyword>
<dbReference type="Pfam" id="PF20629">
    <property type="entry name" value="GD_AH_C"/>
    <property type="match status" value="1"/>
</dbReference>
<organism evidence="5 6">
    <name type="scientific">Thermanaerosceptrum fracticalcis</name>
    <dbReference type="NCBI Taxonomy" id="1712410"/>
    <lineage>
        <taxon>Bacteria</taxon>
        <taxon>Bacillati</taxon>
        <taxon>Bacillota</taxon>
        <taxon>Clostridia</taxon>
        <taxon>Eubacteriales</taxon>
        <taxon>Peptococcaceae</taxon>
        <taxon>Thermanaerosceptrum</taxon>
    </lineage>
</organism>
<dbReference type="PANTHER" id="PTHR30536:SF5">
    <property type="entry name" value="ALTRONATE DEHYDRATASE"/>
    <property type="match status" value="1"/>
</dbReference>
<dbReference type="AlphaFoldDB" id="A0A7G6E826"/>
<evidence type="ECO:0000313" key="5">
    <source>
        <dbReference type="EMBL" id="QNB48230.1"/>
    </source>
</evidence>
<comment type="similarity">
    <text evidence="1">Belongs to the UxaA family.</text>
</comment>
<evidence type="ECO:0000259" key="3">
    <source>
        <dbReference type="Pfam" id="PF04295"/>
    </source>
</evidence>
<sequence>MDIWGYRRPDGRAGIRNHVLILSTIVCANEVADRIFRSVEGVVPVVHPHGCGQLGVDFEQTKRTLVGVALNPNVASVLVVGLGCEKMEAKMVAGEIAAGGKRVETLVIQEAGGTSKAVRQGIDLAEKLVRQARAVPLAPISMEDLVLGLECGGSDTTSGLAGNPAVGVASDMLLADGGTVILSETAEIIGAEHLLARRAVSGEVAQELLAIVRSAEGDAVRMGVDLRGTQPSPGNIAGGLTTIEEKSLGCLRKAGTGQVQGILKYAQAPPGKGLYVMDTPGQDVESVTGMVAGGCQLVLFTTGRGTPVGCPIAPVIKITGNPRTFETMEENMDINAGTIIRGEETIDQVGKRIYDLMRAVAGGQLTKAEVLKHYEFAITRIGPSI</sequence>
<dbReference type="InterPro" id="IPR048332">
    <property type="entry name" value="GD_AH_C"/>
</dbReference>
<evidence type="ECO:0000256" key="1">
    <source>
        <dbReference type="ARBA" id="ARBA00010986"/>
    </source>
</evidence>
<dbReference type="KEGG" id="tfr:BR63_00530"/>
<dbReference type="Proteomes" id="UP000515847">
    <property type="component" value="Chromosome"/>
</dbReference>
<protein>
    <submittedName>
        <fullName evidence="5">Altronate dehydratase</fullName>
    </submittedName>
</protein>
<evidence type="ECO:0000259" key="4">
    <source>
        <dbReference type="Pfam" id="PF20629"/>
    </source>
</evidence>
<gene>
    <name evidence="5" type="ORF">BR63_00530</name>
</gene>
<evidence type="ECO:0000313" key="6">
    <source>
        <dbReference type="Proteomes" id="UP000515847"/>
    </source>
</evidence>
<dbReference type="GO" id="GO:0019698">
    <property type="term" value="P:D-galacturonate catabolic process"/>
    <property type="evidence" value="ECO:0007669"/>
    <property type="project" value="TreeGrafter"/>
</dbReference>
<keyword evidence="2" id="KW-0456">Lyase</keyword>
<dbReference type="Pfam" id="PF04295">
    <property type="entry name" value="GD_AH_second"/>
    <property type="match status" value="1"/>
</dbReference>
<evidence type="ECO:0000256" key="2">
    <source>
        <dbReference type="ARBA" id="ARBA00023239"/>
    </source>
</evidence>
<feature type="domain" description="D-galactarate/Altronate dehydratase second" evidence="3">
    <location>
        <begin position="5"/>
        <end position="132"/>
    </location>
</feature>
<reference evidence="5 6" key="1">
    <citation type="journal article" date="2019" name="Front. Microbiol.">
        <title>Thermoanaerosceptrum fracticalcis gen. nov. sp. nov., a Novel Fumarate-Fermenting Microorganism From a Deep Fractured Carbonate Aquifer of the US Great Basin.</title>
        <authorList>
            <person name="Hamilton-Brehm S.D."/>
            <person name="Stewart L.E."/>
            <person name="Zavarin M."/>
            <person name="Caldwell M."/>
            <person name="Lawson P.A."/>
            <person name="Onstott T.C."/>
            <person name="Grzymski J."/>
            <person name="Neveux I."/>
            <person name="Lollar B.S."/>
            <person name="Russell C.E."/>
            <person name="Moser D.P."/>
        </authorList>
    </citation>
    <scope>NUCLEOTIDE SEQUENCE [LARGE SCALE GENOMIC DNA]</scope>
    <source>
        <strain evidence="5 6">DRI-13</strain>
    </source>
</reference>
<accession>A0A7G6E826</accession>
<dbReference type="OrthoDB" id="9804574at2"/>
<feature type="domain" description="D-galactarate/Altronate dehydratase C-terminal" evidence="4">
    <location>
        <begin position="143"/>
        <end position="383"/>
    </location>
</feature>
<dbReference type="GO" id="GO:0016829">
    <property type="term" value="F:lyase activity"/>
    <property type="evidence" value="ECO:0007669"/>
    <property type="project" value="UniProtKB-KW"/>
</dbReference>
<dbReference type="InterPro" id="IPR052172">
    <property type="entry name" value="UxaA_altronate/galactarate_dh"/>
</dbReference>